<dbReference type="Gene3D" id="1.10.3720.10">
    <property type="entry name" value="MetI-like"/>
    <property type="match status" value="1"/>
</dbReference>
<dbReference type="PANTHER" id="PTHR47737">
    <property type="entry name" value="GLYCINE BETAINE/PROLINE BETAINE TRANSPORT SYSTEM PERMEASE PROTEIN PROW"/>
    <property type="match status" value="1"/>
</dbReference>
<dbReference type="Proteomes" id="UP000613255">
    <property type="component" value="Unassembled WGS sequence"/>
</dbReference>
<evidence type="ECO:0000313" key="10">
    <source>
        <dbReference type="Proteomes" id="UP000613255"/>
    </source>
</evidence>
<comment type="similarity">
    <text evidence="7">Belongs to the binding-protein-dependent transport system permease family.</text>
</comment>
<proteinExistence type="inferred from homology"/>
<evidence type="ECO:0000256" key="5">
    <source>
        <dbReference type="ARBA" id="ARBA00022989"/>
    </source>
</evidence>
<feature type="transmembrane region" description="Helical" evidence="7">
    <location>
        <begin position="54"/>
        <end position="73"/>
    </location>
</feature>
<dbReference type="GO" id="GO:0015226">
    <property type="term" value="F:carnitine transmembrane transporter activity"/>
    <property type="evidence" value="ECO:0007669"/>
    <property type="project" value="TreeGrafter"/>
</dbReference>
<feature type="transmembrane region" description="Helical" evidence="7">
    <location>
        <begin position="80"/>
        <end position="99"/>
    </location>
</feature>
<keyword evidence="4 7" id="KW-0812">Transmembrane</keyword>
<gene>
    <name evidence="9" type="ORF">JAO82_13295</name>
</gene>
<dbReference type="EMBL" id="JAEIJD010000015">
    <property type="protein sequence ID" value="MBI6630854.1"/>
    <property type="molecule type" value="Genomic_DNA"/>
</dbReference>
<evidence type="ECO:0000256" key="3">
    <source>
        <dbReference type="ARBA" id="ARBA00022475"/>
    </source>
</evidence>
<name>A0A934M4F4_9RHOB</name>
<organism evidence="9 10">
    <name type="scientific">Pontibaca salina</name>
    <dbReference type="NCBI Taxonomy" id="2795731"/>
    <lineage>
        <taxon>Bacteria</taxon>
        <taxon>Pseudomonadati</taxon>
        <taxon>Pseudomonadota</taxon>
        <taxon>Alphaproteobacteria</taxon>
        <taxon>Rhodobacterales</taxon>
        <taxon>Roseobacteraceae</taxon>
        <taxon>Pontibaca</taxon>
    </lineage>
</organism>
<evidence type="ECO:0000256" key="1">
    <source>
        <dbReference type="ARBA" id="ARBA00004651"/>
    </source>
</evidence>
<dbReference type="InterPro" id="IPR035906">
    <property type="entry name" value="MetI-like_sf"/>
</dbReference>
<feature type="transmembrane region" description="Helical" evidence="7">
    <location>
        <begin position="260"/>
        <end position="276"/>
    </location>
</feature>
<evidence type="ECO:0000259" key="8">
    <source>
        <dbReference type="PROSITE" id="PS50928"/>
    </source>
</evidence>
<dbReference type="RefSeq" id="WP_198686879.1">
    <property type="nucleotide sequence ID" value="NZ_JAEIJD010000015.1"/>
</dbReference>
<dbReference type="CDD" id="cd06261">
    <property type="entry name" value="TM_PBP2"/>
    <property type="match status" value="1"/>
</dbReference>
<evidence type="ECO:0000256" key="2">
    <source>
        <dbReference type="ARBA" id="ARBA00022448"/>
    </source>
</evidence>
<dbReference type="Pfam" id="PF00528">
    <property type="entry name" value="BPD_transp_1"/>
    <property type="match status" value="1"/>
</dbReference>
<keyword evidence="3" id="KW-1003">Cell membrane</keyword>
<dbReference type="AlphaFoldDB" id="A0A934M4F4"/>
<dbReference type="GO" id="GO:0031460">
    <property type="term" value="P:glycine betaine transport"/>
    <property type="evidence" value="ECO:0007669"/>
    <property type="project" value="TreeGrafter"/>
</dbReference>
<accession>A0A934M4F4</accession>
<keyword evidence="6 7" id="KW-0472">Membrane</keyword>
<sequence>MSEETTFNILNPFTSLDLGIASWADGIKGWAIANRSAIQPLKRVINDTIMGFEGVLQAIPPVITIAFFVLLAWQLCGQRVAVIVGVSLIALGLLDPTIWPLAMTTLAIVLSSVLICIVIGLPIGILAAKSDRFHTIIRPILDTMQTIPAFVYLVPVVMLVGIGNVSGVIVTIVFALPPLIRLTSLGIRQVDSNVVEAARAFGANPLQIMFKVELPLATPTIMAGVNQTIMLALSMVVIASMIAVKGLGNEVLRAMGRLDAGKAIVGGLGIVLLAIVLDRITQGVTQTGRERGYRHWWQGGPIGLLLWAITFLRRPSAAATEAASGGDTVQISSASSEG</sequence>
<feature type="domain" description="ABC transmembrane type-1" evidence="8">
    <location>
        <begin position="102"/>
        <end position="281"/>
    </location>
</feature>
<feature type="transmembrane region" description="Helical" evidence="7">
    <location>
        <begin position="229"/>
        <end position="248"/>
    </location>
</feature>
<keyword evidence="5 7" id="KW-1133">Transmembrane helix</keyword>
<protein>
    <submittedName>
        <fullName evidence="9">ABC transporter permease subunit</fullName>
    </submittedName>
</protein>
<dbReference type="FunFam" id="1.10.3720.10:FF:000001">
    <property type="entry name" value="Glycine betaine ABC transporter, permease"/>
    <property type="match status" value="1"/>
</dbReference>
<feature type="transmembrane region" description="Helical" evidence="7">
    <location>
        <begin position="105"/>
        <end position="128"/>
    </location>
</feature>
<evidence type="ECO:0000256" key="4">
    <source>
        <dbReference type="ARBA" id="ARBA00022692"/>
    </source>
</evidence>
<dbReference type="GO" id="GO:0043190">
    <property type="term" value="C:ATP-binding cassette (ABC) transporter complex"/>
    <property type="evidence" value="ECO:0007669"/>
    <property type="project" value="TreeGrafter"/>
</dbReference>
<feature type="transmembrane region" description="Helical" evidence="7">
    <location>
        <begin position="149"/>
        <end position="176"/>
    </location>
</feature>
<comment type="subcellular location">
    <subcellularLocation>
        <location evidence="1 7">Cell membrane</location>
        <topology evidence="1 7">Multi-pass membrane protein</topology>
    </subcellularLocation>
</comment>
<dbReference type="PROSITE" id="PS50928">
    <property type="entry name" value="ABC_TM1"/>
    <property type="match status" value="1"/>
</dbReference>
<evidence type="ECO:0000256" key="7">
    <source>
        <dbReference type="RuleBase" id="RU363032"/>
    </source>
</evidence>
<reference evidence="9" key="1">
    <citation type="submission" date="2020-12" db="EMBL/GenBank/DDBJ databases">
        <title>Pontibaca salina gen. nov., sp. nov., isolated from marine sediment.</title>
        <authorList>
            <person name="Bo J."/>
            <person name="Wang S."/>
            <person name="Song X."/>
            <person name="Du Z."/>
        </authorList>
    </citation>
    <scope>NUCLEOTIDE SEQUENCE</scope>
    <source>
        <strain evidence="9">S1109L</strain>
    </source>
</reference>
<dbReference type="GO" id="GO:0005275">
    <property type="term" value="F:amine transmembrane transporter activity"/>
    <property type="evidence" value="ECO:0007669"/>
    <property type="project" value="TreeGrafter"/>
</dbReference>
<feature type="transmembrane region" description="Helical" evidence="7">
    <location>
        <begin position="296"/>
        <end position="312"/>
    </location>
</feature>
<evidence type="ECO:0000313" key="9">
    <source>
        <dbReference type="EMBL" id="MBI6630854.1"/>
    </source>
</evidence>
<evidence type="ECO:0000256" key="6">
    <source>
        <dbReference type="ARBA" id="ARBA00023136"/>
    </source>
</evidence>
<keyword evidence="10" id="KW-1185">Reference proteome</keyword>
<comment type="caution">
    <text evidence="9">The sequence shown here is derived from an EMBL/GenBank/DDBJ whole genome shotgun (WGS) entry which is preliminary data.</text>
</comment>
<dbReference type="GO" id="GO:0015871">
    <property type="term" value="P:choline transport"/>
    <property type="evidence" value="ECO:0007669"/>
    <property type="project" value="TreeGrafter"/>
</dbReference>
<keyword evidence="2 7" id="KW-0813">Transport</keyword>
<dbReference type="SUPFAM" id="SSF161098">
    <property type="entry name" value="MetI-like"/>
    <property type="match status" value="1"/>
</dbReference>
<dbReference type="InterPro" id="IPR000515">
    <property type="entry name" value="MetI-like"/>
</dbReference>
<dbReference type="PANTHER" id="PTHR47737:SF1">
    <property type="entry name" value="GLYCINE BETAINE_PROLINE BETAINE TRANSPORT SYSTEM PERMEASE PROTEIN PROW"/>
    <property type="match status" value="1"/>
</dbReference>